<comment type="caution">
    <text evidence="1">The sequence shown here is derived from an EMBL/GenBank/DDBJ whole genome shotgun (WGS) entry which is preliminary data.</text>
</comment>
<organism evidence="1 2">
    <name type="scientific">Komagataeibacter swingsii</name>
    <dbReference type="NCBI Taxonomy" id="215220"/>
    <lineage>
        <taxon>Bacteria</taxon>
        <taxon>Pseudomonadati</taxon>
        <taxon>Pseudomonadota</taxon>
        <taxon>Alphaproteobacteria</taxon>
        <taxon>Acetobacterales</taxon>
        <taxon>Acetobacteraceae</taxon>
        <taxon>Komagataeibacter</taxon>
    </lineage>
</organism>
<name>A0A850P3X7_9PROT</name>
<protein>
    <submittedName>
        <fullName evidence="1">Uncharacterized protein</fullName>
    </submittedName>
</protein>
<dbReference type="AlphaFoldDB" id="A0A850P3X7"/>
<reference evidence="1 2" key="1">
    <citation type="submission" date="2020-06" db="EMBL/GenBank/DDBJ databases">
        <title>Description of novel acetic acid bacteria.</title>
        <authorList>
            <person name="Sombolestani A."/>
        </authorList>
    </citation>
    <scope>NUCLEOTIDE SEQUENCE [LARGE SCALE GENOMIC DNA]</scope>
    <source>
        <strain evidence="1 2">LMG 25</strain>
    </source>
</reference>
<proteinExistence type="predicted"/>
<evidence type="ECO:0000313" key="2">
    <source>
        <dbReference type="Proteomes" id="UP000522590"/>
    </source>
</evidence>
<sequence length="52" mass="6214">MKIHPWISILRCKMFHGAAQRKLDRPSNRIPFAPPERIEYGATDVTPRWLRR</sequence>
<gene>
    <name evidence="1" type="ORF">HUK81_00975</name>
</gene>
<dbReference type="RefSeq" id="WP_176642226.1">
    <property type="nucleotide sequence ID" value="NZ_JABXXS010000002.1"/>
</dbReference>
<accession>A0A850P3X7</accession>
<dbReference type="Proteomes" id="UP000522590">
    <property type="component" value="Unassembled WGS sequence"/>
</dbReference>
<evidence type="ECO:0000313" key="1">
    <source>
        <dbReference type="EMBL" id="NVN35521.1"/>
    </source>
</evidence>
<dbReference type="EMBL" id="JABXXS010000002">
    <property type="protein sequence ID" value="NVN35521.1"/>
    <property type="molecule type" value="Genomic_DNA"/>
</dbReference>